<dbReference type="AlphaFoldDB" id="A0A367WSH0"/>
<dbReference type="Proteomes" id="UP000252517">
    <property type="component" value="Unassembled WGS sequence"/>
</dbReference>
<dbReference type="InterPro" id="IPR025391">
    <property type="entry name" value="DUF4123"/>
</dbReference>
<organism evidence="2 3">
    <name type="scientific">Thalassospira profundimaris</name>
    <dbReference type="NCBI Taxonomy" id="502049"/>
    <lineage>
        <taxon>Bacteria</taxon>
        <taxon>Pseudomonadati</taxon>
        <taxon>Pseudomonadota</taxon>
        <taxon>Alphaproteobacteria</taxon>
        <taxon>Rhodospirillales</taxon>
        <taxon>Thalassospiraceae</taxon>
        <taxon>Thalassospira</taxon>
    </lineage>
</organism>
<accession>A0A367WSH0</accession>
<protein>
    <recommendedName>
        <fullName evidence="1">DUF4123 domain-containing protein</fullName>
    </recommendedName>
</protein>
<dbReference type="EMBL" id="JPWH01000021">
    <property type="protein sequence ID" value="RCK44159.1"/>
    <property type="molecule type" value="Genomic_DNA"/>
</dbReference>
<feature type="domain" description="DUF4123" evidence="1">
    <location>
        <begin position="163"/>
        <end position="287"/>
    </location>
</feature>
<evidence type="ECO:0000313" key="2">
    <source>
        <dbReference type="EMBL" id="RCK44159.1"/>
    </source>
</evidence>
<comment type="caution">
    <text evidence="2">The sequence shown here is derived from an EMBL/GenBank/DDBJ whole genome shotgun (WGS) entry which is preliminary data.</text>
</comment>
<evidence type="ECO:0000313" key="3">
    <source>
        <dbReference type="Proteomes" id="UP000252517"/>
    </source>
</evidence>
<gene>
    <name evidence="2" type="ORF">TH25_19785</name>
</gene>
<reference evidence="2 3" key="1">
    <citation type="submission" date="2014-07" db="EMBL/GenBank/DDBJ databases">
        <title>Draft genome sequence of Thalassospira profundimaris S25-3-2.</title>
        <authorList>
            <person name="Lai Q."/>
            <person name="Shao Z."/>
        </authorList>
    </citation>
    <scope>NUCLEOTIDE SEQUENCE [LARGE SCALE GENOMIC DNA]</scope>
    <source>
        <strain evidence="2 3">S25-3-2</strain>
    </source>
</reference>
<name>A0A367WSH0_9PROT</name>
<evidence type="ECO:0000259" key="1">
    <source>
        <dbReference type="Pfam" id="PF13503"/>
    </source>
</evidence>
<dbReference type="Pfam" id="PF13503">
    <property type="entry name" value="DUF4123"/>
    <property type="match status" value="1"/>
</dbReference>
<proteinExistence type="predicted"/>
<sequence length="430" mass="49950">MGEFEAWIADCYLQNGDKGQRYCQAVVWADSYETFNACIAEYAENAGLKILWLEECLPVRQYLTRHGNLHKIGPLARAVHPGHVVELGSMLAIDADHTPEPSKSWLTIKEIKDIEPLGGQIGVWPEKNIPDLLFEPLFGPVEPTRDEVALYGSVGAVPPMRTYVVLDTSKLQWGYDEIEGCEMRFQCLFKGNAANELKNAAPYLIELDPENRFTRRLFTYVPEMPDEMTSLHLWHKEPGIYIRSRDEFDTVWKHLRKFPRMQDDKGQWYFFRFWEPCVLRDYLCDLRYEAGKIVNWFGRRAAELMIITISGGVLHSFALAETIPVGQKSESILLEREAYARQHARRVMGEFAEEQGIPFKWETYDAYDYPWKDFELEDLKIITLLHGYFGVMEKYPTDGMYPEGMQHEARRRDLLGRFLFFKAQGVPYGL</sequence>